<evidence type="ECO:0000313" key="1">
    <source>
        <dbReference type="EMBL" id="CAA9465765.1"/>
    </source>
</evidence>
<dbReference type="EMBL" id="CADCVN010000007">
    <property type="protein sequence ID" value="CAA9465765.1"/>
    <property type="molecule type" value="Genomic_DNA"/>
</dbReference>
<reference evidence="1" key="1">
    <citation type="submission" date="2020-02" db="EMBL/GenBank/DDBJ databases">
        <authorList>
            <person name="Meier V. D."/>
        </authorList>
    </citation>
    <scope>NUCLEOTIDE SEQUENCE</scope>
    <source>
        <strain evidence="1">AVDCRST_MAG96</strain>
    </source>
</reference>
<organism evidence="1">
    <name type="scientific">uncultured Segetibacter sp</name>
    <dbReference type="NCBI Taxonomy" id="481133"/>
    <lineage>
        <taxon>Bacteria</taxon>
        <taxon>Pseudomonadati</taxon>
        <taxon>Bacteroidota</taxon>
        <taxon>Chitinophagia</taxon>
        <taxon>Chitinophagales</taxon>
        <taxon>Chitinophagaceae</taxon>
        <taxon>Segetibacter</taxon>
        <taxon>environmental samples</taxon>
    </lineage>
</organism>
<dbReference type="AlphaFoldDB" id="A0A6J4RF01"/>
<proteinExistence type="predicted"/>
<sequence>MKAPKKILEKRIWWSVEDLVQSNELLLVNSEMLPLVTARRAEFEKSERCGVMLWKGSGIYHGLAR</sequence>
<gene>
    <name evidence="1" type="ORF">AVDCRST_MAG96-14</name>
</gene>
<protein>
    <submittedName>
        <fullName evidence="1">Uncharacterized protein</fullName>
    </submittedName>
</protein>
<accession>A0A6J4RF01</accession>
<name>A0A6J4RF01_9BACT</name>